<accession>A0A919FM07</accession>
<name>A0A919FM07_9ACTN</name>
<comment type="caution">
    <text evidence="2">The sequence shown here is derived from an EMBL/GenBank/DDBJ whole genome shotgun (WGS) entry which is preliminary data.</text>
</comment>
<reference evidence="2" key="2">
    <citation type="submission" date="2020-09" db="EMBL/GenBank/DDBJ databases">
        <authorList>
            <person name="Sun Q."/>
            <person name="Ohkuma M."/>
        </authorList>
    </citation>
    <scope>NUCLEOTIDE SEQUENCE</scope>
    <source>
        <strain evidence="2">JCM 4646</strain>
    </source>
</reference>
<sequence>MRDPYGYGFAGNPDELVGGEYRIEHLGSDPGHGAPLLLSGAGSGACGHRTPCLSREAVQVMLHPDVTTLQAVGKGELRCRAARPAATAGRGRAGPERARPPAPTSPRPAIPGNPPRNAREFRRGPGGLGPARPSGGPRRNWRGRWISPR</sequence>
<dbReference type="Proteomes" id="UP000617734">
    <property type="component" value="Unassembled WGS sequence"/>
</dbReference>
<keyword evidence="3" id="KW-1185">Reference proteome</keyword>
<feature type="region of interest" description="Disordered" evidence="1">
    <location>
        <begin position="74"/>
        <end position="149"/>
    </location>
</feature>
<dbReference type="EMBL" id="BNBO01000011">
    <property type="protein sequence ID" value="GHH68585.1"/>
    <property type="molecule type" value="Genomic_DNA"/>
</dbReference>
<proteinExistence type="predicted"/>
<dbReference type="AlphaFoldDB" id="A0A919FM07"/>
<protein>
    <submittedName>
        <fullName evidence="2">Uncharacterized protein</fullName>
    </submittedName>
</protein>
<feature type="compositionally biased region" description="Pro residues" evidence="1">
    <location>
        <begin position="100"/>
        <end position="114"/>
    </location>
</feature>
<gene>
    <name evidence="2" type="ORF">GCM10018781_25780</name>
</gene>
<organism evidence="2 3">
    <name type="scientific">Kitasatospora indigofera</name>
    <dbReference type="NCBI Taxonomy" id="67307"/>
    <lineage>
        <taxon>Bacteria</taxon>
        <taxon>Bacillati</taxon>
        <taxon>Actinomycetota</taxon>
        <taxon>Actinomycetes</taxon>
        <taxon>Kitasatosporales</taxon>
        <taxon>Streptomycetaceae</taxon>
        <taxon>Kitasatospora</taxon>
    </lineage>
</organism>
<evidence type="ECO:0000313" key="3">
    <source>
        <dbReference type="Proteomes" id="UP000617734"/>
    </source>
</evidence>
<evidence type="ECO:0000256" key="1">
    <source>
        <dbReference type="SAM" id="MobiDB-lite"/>
    </source>
</evidence>
<evidence type="ECO:0000313" key="2">
    <source>
        <dbReference type="EMBL" id="GHH68585.1"/>
    </source>
</evidence>
<reference evidence="2" key="1">
    <citation type="journal article" date="2014" name="Int. J. Syst. Evol. Microbiol.">
        <title>Complete genome sequence of Corynebacterium casei LMG S-19264T (=DSM 44701T), isolated from a smear-ripened cheese.</title>
        <authorList>
            <consortium name="US DOE Joint Genome Institute (JGI-PGF)"/>
            <person name="Walter F."/>
            <person name="Albersmeier A."/>
            <person name="Kalinowski J."/>
            <person name="Ruckert C."/>
        </authorList>
    </citation>
    <scope>NUCLEOTIDE SEQUENCE</scope>
    <source>
        <strain evidence="2">JCM 4646</strain>
    </source>
</reference>